<organism evidence="2 3">
    <name type="scientific">Pseudobowmanella zhangzhouensis</name>
    <dbReference type="NCBI Taxonomy" id="1537679"/>
    <lineage>
        <taxon>Bacteria</taxon>
        <taxon>Pseudomonadati</taxon>
        <taxon>Pseudomonadota</taxon>
        <taxon>Gammaproteobacteria</taxon>
        <taxon>Alteromonadales</taxon>
        <taxon>Alteromonadaceae</taxon>
    </lineage>
</organism>
<dbReference type="EMBL" id="JBHSUS010000001">
    <property type="protein sequence ID" value="MFC6441674.1"/>
    <property type="molecule type" value="Genomic_DNA"/>
</dbReference>
<reference evidence="3" key="1">
    <citation type="journal article" date="2019" name="Int. J. Syst. Evol. Microbiol.">
        <title>The Global Catalogue of Microorganisms (GCM) 10K type strain sequencing project: providing services to taxonomists for standard genome sequencing and annotation.</title>
        <authorList>
            <consortium name="The Broad Institute Genomics Platform"/>
            <consortium name="The Broad Institute Genome Sequencing Center for Infectious Disease"/>
            <person name="Wu L."/>
            <person name="Ma J."/>
        </authorList>
    </citation>
    <scope>NUCLEOTIDE SEQUENCE [LARGE SCALE GENOMIC DNA]</scope>
    <source>
        <strain evidence="3">CGMCC 1.16031</strain>
    </source>
</reference>
<evidence type="ECO:0000256" key="1">
    <source>
        <dbReference type="SAM" id="Phobius"/>
    </source>
</evidence>
<accession>A0ABW1XPV2</accession>
<gene>
    <name evidence="2" type="ORF">ACFP85_16085</name>
</gene>
<evidence type="ECO:0000313" key="3">
    <source>
        <dbReference type="Proteomes" id="UP001596364"/>
    </source>
</evidence>
<evidence type="ECO:0000313" key="2">
    <source>
        <dbReference type="EMBL" id="MFC6441674.1"/>
    </source>
</evidence>
<feature type="transmembrane region" description="Helical" evidence="1">
    <location>
        <begin position="83"/>
        <end position="103"/>
    </location>
</feature>
<name>A0ABW1XPV2_9ALTE</name>
<keyword evidence="1" id="KW-0472">Membrane</keyword>
<keyword evidence="3" id="KW-1185">Reference proteome</keyword>
<keyword evidence="1" id="KW-1133">Transmembrane helix</keyword>
<keyword evidence="1" id="KW-0812">Transmembrane</keyword>
<sequence length="346" mass="40213">MSRMTVSQQNRSLANLLQRIGQQLAVAIRQQDLLDILDEIGRFGRPLTFNYSRYILVTIISVIIAVIGFAMQKSGLITLPLPPWIHAILPLLSIAIWLIQFVYRRQQINRLQDQLFYKNVLLDNYLQPESVDGKQQVAELGIRFADFQRGNHLRELTEWIKGQYNGNEHSFTYYYYVFHYVNKRTVTYVTSDGKGRTRVRTRTVYDHFHRYGITLPFHYVSRLRVAGFDLSALPHGYRPASNRFNDVFKVSAHDELAAAKFCSPKVVESLLNLTNRLNKVNLEFDASGQLCLSFADSDLLQLQRRYGFDQPALFADEIRQISKLDKLQSTLVFIEQLMKYTDNNFQ</sequence>
<protein>
    <submittedName>
        <fullName evidence="2">DUF3137 domain-containing protein</fullName>
    </submittedName>
</protein>
<dbReference type="Proteomes" id="UP001596364">
    <property type="component" value="Unassembled WGS sequence"/>
</dbReference>
<proteinExistence type="predicted"/>
<comment type="caution">
    <text evidence="2">The sequence shown here is derived from an EMBL/GenBank/DDBJ whole genome shotgun (WGS) entry which is preliminary data.</text>
</comment>
<dbReference type="RefSeq" id="WP_131257570.1">
    <property type="nucleotide sequence ID" value="NZ_JBHSUS010000001.1"/>
</dbReference>
<feature type="transmembrane region" description="Helical" evidence="1">
    <location>
        <begin position="51"/>
        <end position="71"/>
    </location>
</feature>